<reference evidence="1 2" key="1">
    <citation type="submission" date="2017-04" db="EMBL/GenBank/DDBJ databases">
        <title>Complete genome sequence of the Campylobacter cuniculorum type strain LMG24588.</title>
        <authorList>
            <person name="Miller W.G."/>
            <person name="Yee E."/>
            <person name="Revez J."/>
            <person name="Bono J.L."/>
            <person name="Rossi M."/>
        </authorList>
    </citation>
    <scope>NUCLEOTIDE SEQUENCE [LARGE SCALE GENOMIC DNA]</scope>
    <source>
        <strain evidence="1 2">LMG 24588</strain>
    </source>
</reference>
<dbReference type="EMBL" id="CP020867">
    <property type="protein sequence ID" value="ARJ55823.1"/>
    <property type="molecule type" value="Genomic_DNA"/>
</dbReference>
<sequence>MKIFILAFSFIVLFCACGTKRQYFQPAEIDGNLNHTENLKAKIVSTSLFSATLNNDTAILKNEENIGNFKLEKNYNLLAYQDGEFIVADNDGNLKIFDNNHQEVYSEKFDASVLSVALEGNDLALVLADNTIVLANRSLGIKFSQTLPPAVAQDSRVAAPVFLESVIVYPSLDGKIVIFSKQTQKILRDIIVSAEYFFNNIISLNVFDDKMIAATAKKIIVFSPSQTLHLNAEIKDVVLDKDSIFILSKDGNVIKTDFNLNKKAEKKFEFALFTQANIHNDHLYIIEKTGYLIKCDLNLENAQVFKLPDINEKMSFIGSTKFYYADKILDLL</sequence>
<protein>
    <submittedName>
        <fullName evidence="1">Putative lipoprotein, putative beta-barrel assembly machinery complex lipoprotein BamB</fullName>
    </submittedName>
</protein>
<dbReference type="AlphaFoldDB" id="A0A1W6BUP9"/>
<dbReference type="STRING" id="1121267.CCUN_0164"/>
<dbReference type="Gene3D" id="2.130.10.10">
    <property type="entry name" value="YVTN repeat-like/Quinoprotein amine dehydrogenase"/>
    <property type="match status" value="1"/>
</dbReference>
<gene>
    <name evidence="1" type="ORF">CCUN_0164</name>
</gene>
<dbReference type="Proteomes" id="UP000192902">
    <property type="component" value="Chromosome"/>
</dbReference>
<organism evidence="1 2">
    <name type="scientific">Campylobacter cuniculorum DSM 23162 = LMG 24588</name>
    <dbReference type="NCBI Taxonomy" id="1121267"/>
    <lineage>
        <taxon>Bacteria</taxon>
        <taxon>Pseudomonadati</taxon>
        <taxon>Campylobacterota</taxon>
        <taxon>Epsilonproteobacteria</taxon>
        <taxon>Campylobacterales</taxon>
        <taxon>Campylobacteraceae</taxon>
        <taxon>Campylobacter</taxon>
    </lineage>
</organism>
<accession>A0A1W6BUP9</accession>
<dbReference type="RefSeq" id="WP_027305113.1">
    <property type="nucleotide sequence ID" value="NZ_CP020867.1"/>
</dbReference>
<evidence type="ECO:0000313" key="2">
    <source>
        <dbReference type="Proteomes" id="UP000192902"/>
    </source>
</evidence>
<dbReference type="SUPFAM" id="SSF50978">
    <property type="entry name" value="WD40 repeat-like"/>
    <property type="match status" value="1"/>
</dbReference>
<dbReference type="PROSITE" id="PS51257">
    <property type="entry name" value="PROKAR_LIPOPROTEIN"/>
    <property type="match status" value="1"/>
</dbReference>
<dbReference type="OrthoDB" id="5328932at2"/>
<dbReference type="InterPro" id="IPR036322">
    <property type="entry name" value="WD40_repeat_dom_sf"/>
</dbReference>
<dbReference type="eggNOG" id="ENOG50316V3">
    <property type="taxonomic scope" value="Bacteria"/>
</dbReference>
<evidence type="ECO:0000313" key="1">
    <source>
        <dbReference type="EMBL" id="ARJ55823.1"/>
    </source>
</evidence>
<proteinExistence type="predicted"/>
<dbReference type="KEGG" id="ccun:CCUN_0164"/>
<name>A0A1W6BUP9_9BACT</name>
<keyword evidence="1" id="KW-0449">Lipoprotein</keyword>
<dbReference type="InterPro" id="IPR015943">
    <property type="entry name" value="WD40/YVTN_repeat-like_dom_sf"/>
</dbReference>